<dbReference type="KEGG" id="kan:IMCC3317_28560"/>
<protein>
    <submittedName>
        <fullName evidence="1">Uncharacterized protein</fullName>
    </submittedName>
</protein>
<evidence type="ECO:0000313" key="1">
    <source>
        <dbReference type="EMBL" id="QHI37477.1"/>
    </source>
</evidence>
<reference evidence="1 2" key="1">
    <citation type="journal article" date="2013" name="Int. J. Syst. Evol. Microbiol.">
        <title>Kordia antarctica sp. nov., isolated from Antarctic seawater.</title>
        <authorList>
            <person name="Baek K."/>
            <person name="Choi A."/>
            <person name="Kang I."/>
            <person name="Lee K."/>
            <person name="Cho J.C."/>
        </authorList>
    </citation>
    <scope>NUCLEOTIDE SEQUENCE [LARGE SCALE GENOMIC DNA]</scope>
    <source>
        <strain evidence="1 2">IMCC3317</strain>
    </source>
</reference>
<sequence length="245" mass="28442">MKKILGILFALCIFGCNETKKANTELETSPKLKTQENVNQDELPYKIDFDSTKVAKFTIEHSELVKSKALDKILSDYTTQELKELPEFKRLTLGIVVPFDISKESLLNTMKYITSEKIKENKDIDEIMIFAYDDKKDLTNSGGIYTFGKLFWGPNGKTGNVTSKIAKNNNRDSYKFDIDIKDKVGNIKKTDLPTKRELDIYNEMMNEKYIDLQEEEYHPLIMKKFNIKTKKELDAIWLKVAAYKY</sequence>
<organism evidence="1 2">
    <name type="scientific">Kordia antarctica</name>
    <dbReference type="NCBI Taxonomy" id="1218801"/>
    <lineage>
        <taxon>Bacteria</taxon>
        <taxon>Pseudomonadati</taxon>
        <taxon>Bacteroidota</taxon>
        <taxon>Flavobacteriia</taxon>
        <taxon>Flavobacteriales</taxon>
        <taxon>Flavobacteriaceae</taxon>
        <taxon>Kordia</taxon>
    </lineage>
</organism>
<evidence type="ECO:0000313" key="2">
    <source>
        <dbReference type="Proteomes" id="UP000464657"/>
    </source>
</evidence>
<keyword evidence="2" id="KW-1185">Reference proteome</keyword>
<accession>A0A7L4ZLV5</accession>
<gene>
    <name evidence="1" type="ORF">IMCC3317_28560</name>
</gene>
<dbReference type="Proteomes" id="UP000464657">
    <property type="component" value="Chromosome"/>
</dbReference>
<dbReference type="EMBL" id="CP019288">
    <property type="protein sequence ID" value="QHI37477.1"/>
    <property type="molecule type" value="Genomic_DNA"/>
</dbReference>
<name>A0A7L4ZLV5_9FLAO</name>
<proteinExistence type="predicted"/>
<dbReference type="AlphaFoldDB" id="A0A7L4ZLV5"/>
<dbReference type="OrthoDB" id="1433037at2"/>
<dbReference type="RefSeq" id="WP_160130099.1">
    <property type="nucleotide sequence ID" value="NZ_CP019288.1"/>
</dbReference>